<dbReference type="SUPFAM" id="SSF103473">
    <property type="entry name" value="MFS general substrate transporter"/>
    <property type="match status" value="1"/>
</dbReference>
<feature type="transmembrane region" description="Helical" evidence="7">
    <location>
        <begin position="87"/>
        <end position="109"/>
    </location>
</feature>
<dbReference type="GO" id="GO:0016020">
    <property type="term" value="C:membrane"/>
    <property type="evidence" value="ECO:0007669"/>
    <property type="project" value="UniProtKB-SubCell"/>
</dbReference>
<sequence length="219" mass="23875">MLGIAAVPSVMLAVGILAMPESPRWLVMQGRLRDAREVLLRVSNTKEEAELRLREIKAAAGVDESCTDDVGVWKELLLRPTPAVRRILIASLGIHFFEHATGIEAVVLYTPRIFKKAGISSRSKLLFVTMGMGVTKTAFILVATLLLDKVGRRPLLLTSVAGMILSLSSLGFGLTMADHSQQKLPWALGLCIVSLLLFVAFFSIGLAPVTWVYSSEIFP</sequence>
<evidence type="ECO:0000256" key="7">
    <source>
        <dbReference type="SAM" id="Phobius"/>
    </source>
</evidence>
<dbReference type="Gene3D" id="1.20.1250.20">
    <property type="entry name" value="MFS general substrate transporter like domains"/>
    <property type="match status" value="1"/>
</dbReference>
<name>A0A9E7E9A0_9LILI</name>
<organism evidence="10 11">
    <name type="scientific">Musa troglodytarum</name>
    <name type="common">fe'i banana</name>
    <dbReference type="NCBI Taxonomy" id="320322"/>
    <lineage>
        <taxon>Eukaryota</taxon>
        <taxon>Viridiplantae</taxon>
        <taxon>Streptophyta</taxon>
        <taxon>Embryophyta</taxon>
        <taxon>Tracheophyta</taxon>
        <taxon>Spermatophyta</taxon>
        <taxon>Magnoliopsida</taxon>
        <taxon>Liliopsida</taxon>
        <taxon>Zingiberales</taxon>
        <taxon>Musaceae</taxon>
        <taxon>Musa</taxon>
    </lineage>
</organism>
<keyword evidence="11" id="KW-1185">Reference proteome</keyword>
<keyword evidence="4 7" id="KW-1133">Transmembrane helix</keyword>
<feature type="transmembrane region" description="Helical" evidence="7">
    <location>
        <begin position="186"/>
        <end position="213"/>
    </location>
</feature>
<dbReference type="Pfam" id="PF00083">
    <property type="entry name" value="Sugar_tr"/>
    <property type="match status" value="1"/>
</dbReference>
<dbReference type="PROSITE" id="PS50850">
    <property type="entry name" value="MFS"/>
    <property type="match status" value="1"/>
</dbReference>
<evidence type="ECO:0000259" key="9">
    <source>
        <dbReference type="PROSITE" id="PS50850"/>
    </source>
</evidence>
<protein>
    <recommendedName>
        <fullName evidence="9">Major facilitator superfamily (MFS) profile domain-containing protein</fullName>
    </recommendedName>
</protein>
<evidence type="ECO:0000256" key="2">
    <source>
        <dbReference type="ARBA" id="ARBA00022448"/>
    </source>
</evidence>
<keyword evidence="8" id="KW-0732">Signal</keyword>
<gene>
    <name evidence="10" type="ORF">MUK42_09237</name>
</gene>
<comment type="subcellular location">
    <subcellularLocation>
        <location evidence="1">Membrane</location>
        <topology evidence="1">Multi-pass membrane protein</topology>
    </subcellularLocation>
</comment>
<dbReference type="PANTHER" id="PTHR48020">
    <property type="entry name" value="PROTON MYO-INOSITOL COTRANSPORTER"/>
    <property type="match status" value="1"/>
</dbReference>
<dbReference type="PRINTS" id="PR00171">
    <property type="entry name" value="SUGRTRNSPORT"/>
</dbReference>
<reference evidence="10" key="1">
    <citation type="submission" date="2022-05" db="EMBL/GenBank/DDBJ databases">
        <title>The Musa troglodytarum L. genome provides insights into the mechanism of non-climacteric behaviour and enrichment of carotenoids.</title>
        <authorList>
            <person name="Wang J."/>
        </authorList>
    </citation>
    <scope>NUCLEOTIDE SEQUENCE</scope>
    <source>
        <tissue evidence="10">Leaf</tissue>
    </source>
</reference>
<keyword evidence="6" id="KW-0175">Coiled coil</keyword>
<evidence type="ECO:0000256" key="4">
    <source>
        <dbReference type="ARBA" id="ARBA00022989"/>
    </source>
</evidence>
<evidence type="ECO:0000313" key="10">
    <source>
        <dbReference type="EMBL" id="URD72864.1"/>
    </source>
</evidence>
<dbReference type="EMBL" id="CP097502">
    <property type="protein sequence ID" value="URD72864.1"/>
    <property type="molecule type" value="Genomic_DNA"/>
</dbReference>
<dbReference type="InterPro" id="IPR003663">
    <property type="entry name" value="Sugar/inositol_transpt"/>
</dbReference>
<feature type="chain" id="PRO_5039645923" description="Major facilitator superfamily (MFS) profile domain-containing protein" evidence="8">
    <location>
        <begin position="19"/>
        <end position="219"/>
    </location>
</feature>
<evidence type="ECO:0000256" key="5">
    <source>
        <dbReference type="ARBA" id="ARBA00023136"/>
    </source>
</evidence>
<evidence type="ECO:0000256" key="1">
    <source>
        <dbReference type="ARBA" id="ARBA00004141"/>
    </source>
</evidence>
<evidence type="ECO:0000256" key="8">
    <source>
        <dbReference type="SAM" id="SignalP"/>
    </source>
</evidence>
<feature type="transmembrane region" description="Helical" evidence="7">
    <location>
        <begin position="125"/>
        <end position="147"/>
    </location>
</feature>
<feature type="transmembrane region" description="Helical" evidence="7">
    <location>
        <begin position="153"/>
        <end position="174"/>
    </location>
</feature>
<evidence type="ECO:0000313" key="11">
    <source>
        <dbReference type="Proteomes" id="UP001055439"/>
    </source>
</evidence>
<keyword evidence="2" id="KW-0813">Transport</keyword>
<keyword evidence="3 7" id="KW-0812">Transmembrane</keyword>
<dbReference type="InterPro" id="IPR005828">
    <property type="entry name" value="MFS_sugar_transport-like"/>
</dbReference>
<proteinExistence type="predicted"/>
<evidence type="ECO:0000256" key="3">
    <source>
        <dbReference type="ARBA" id="ARBA00022692"/>
    </source>
</evidence>
<keyword evidence="5 7" id="KW-0472">Membrane</keyword>
<dbReference type="GO" id="GO:0022857">
    <property type="term" value="F:transmembrane transporter activity"/>
    <property type="evidence" value="ECO:0007669"/>
    <property type="project" value="InterPro"/>
</dbReference>
<feature type="signal peptide" evidence="8">
    <location>
        <begin position="1"/>
        <end position="18"/>
    </location>
</feature>
<dbReference type="OrthoDB" id="6339427at2759"/>
<feature type="domain" description="Major facilitator superfamily (MFS) profile" evidence="9">
    <location>
        <begin position="1"/>
        <end position="219"/>
    </location>
</feature>
<dbReference type="InterPro" id="IPR020846">
    <property type="entry name" value="MFS_dom"/>
</dbReference>
<dbReference type="Proteomes" id="UP001055439">
    <property type="component" value="Chromosome 1"/>
</dbReference>
<evidence type="ECO:0000256" key="6">
    <source>
        <dbReference type="SAM" id="Coils"/>
    </source>
</evidence>
<dbReference type="InterPro" id="IPR050814">
    <property type="entry name" value="Myo-inositol_Transporter"/>
</dbReference>
<dbReference type="PANTHER" id="PTHR48020:SF49">
    <property type="entry name" value="SUGAR TRANSPORTER"/>
    <property type="match status" value="1"/>
</dbReference>
<dbReference type="InterPro" id="IPR036259">
    <property type="entry name" value="MFS_trans_sf"/>
</dbReference>
<dbReference type="AlphaFoldDB" id="A0A9E7E9A0"/>
<feature type="coiled-coil region" evidence="6">
    <location>
        <begin position="32"/>
        <end position="59"/>
    </location>
</feature>
<accession>A0A9E7E9A0</accession>